<evidence type="ECO:0000313" key="2">
    <source>
        <dbReference type="EMBL" id="KAF7328745.1"/>
    </source>
</evidence>
<keyword evidence="3" id="KW-1185">Reference proteome</keyword>
<feature type="chain" id="PRO_5034914507" evidence="1">
    <location>
        <begin position="27"/>
        <end position="121"/>
    </location>
</feature>
<dbReference type="AlphaFoldDB" id="A0A8H6U071"/>
<feature type="signal peptide" evidence="1">
    <location>
        <begin position="1"/>
        <end position="26"/>
    </location>
</feature>
<proteinExistence type="predicted"/>
<evidence type="ECO:0000313" key="3">
    <source>
        <dbReference type="Proteomes" id="UP000620124"/>
    </source>
</evidence>
<dbReference type="OrthoDB" id="2865172at2759"/>
<name>A0A8H6U071_9AGAR</name>
<comment type="caution">
    <text evidence="2">The sequence shown here is derived from an EMBL/GenBank/DDBJ whole genome shotgun (WGS) entry which is preliminary data.</text>
</comment>
<accession>A0A8H6U071</accession>
<gene>
    <name evidence="2" type="ORF">MVEN_02503200</name>
</gene>
<protein>
    <submittedName>
        <fullName evidence="2">Uncharacterized protein</fullName>
    </submittedName>
</protein>
<dbReference type="EMBL" id="JACAZI010000034">
    <property type="protein sequence ID" value="KAF7328745.1"/>
    <property type="molecule type" value="Genomic_DNA"/>
</dbReference>
<sequence>MRSFITSTAFAFVALALTIFSMRVNAQFTAFSGNECTGDVGADVPCNNVCDDFSGRQSFRIDADAPAIDRCITVYSDNACQNPVSRWNGTGSTGARPGICIEVSTGTPQLTFTCASNVNCI</sequence>
<organism evidence="2 3">
    <name type="scientific">Mycena venus</name>
    <dbReference type="NCBI Taxonomy" id="2733690"/>
    <lineage>
        <taxon>Eukaryota</taxon>
        <taxon>Fungi</taxon>
        <taxon>Dikarya</taxon>
        <taxon>Basidiomycota</taxon>
        <taxon>Agaricomycotina</taxon>
        <taxon>Agaricomycetes</taxon>
        <taxon>Agaricomycetidae</taxon>
        <taxon>Agaricales</taxon>
        <taxon>Marasmiineae</taxon>
        <taxon>Mycenaceae</taxon>
        <taxon>Mycena</taxon>
    </lineage>
</organism>
<keyword evidence="1" id="KW-0732">Signal</keyword>
<dbReference type="Proteomes" id="UP000620124">
    <property type="component" value="Unassembled WGS sequence"/>
</dbReference>
<reference evidence="2" key="1">
    <citation type="submission" date="2020-05" db="EMBL/GenBank/DDBJ databases">
        <title>Mycena genomes resolve the evolution of fungal bioluminescence.</title>
        <authorList>
            <person name="Tsai I.J."/>
        </authorList>
    </citation>
    <scope>NUCLEOTIDE SEQUENCE</scope>
    <source>
        <strain evidence="2">CCC161011</strain>
    </source>
</reference>
<evidence type="ECO:0000256" key="1">
    <source>
        <dbReference type="SAM" id="SignalP"/>
    </source>
</evidence>